<accession>A0A414P1P6</accession>
<dbReference type="Proteomes" id="UP000284902">
    <property type="component" value="Unassembled WGS sequence"/>
</dbReference>
<organism evidence="1 2">
    <name type="scientific">[Ruminococcus] lactaris</name>
    <dbReference type="NCBI Taxonomy" id="46228"/>
    <lineage>
        <taxon>Bacteria</taxon>
        <taxon>Bacillati</taxon>
        <taxon>Bacillota</taxon>
        <taxon>Clostridia</taxon>
        <taxon>Lachnospirales</taxon>
        <taxon>Lachnospiraceae</taxon>
        <taxon>Mediterraneibacter</taxon>
    </lineage>
</organism>
<evidence type="ECO:0000313" key="1">
    <source>
        <dbReference type="EMBL" id="RHF57536.1"/>
    </source>
</evidence>
<dbReference type="RefSeq" id="WP_118213191.1">
    <property type="nucleotide sequence ID" value="NZ_CAUFBW010000031.1"/>
</dbReference>
<comment type="caution">
    <text evidence="1">The sequence shown here is derived from an EMBL/GenBank/DDBJ whole genome shotgun (WGS) entry which is preliminary data.</text>
</comment>
<name>A0A414P1P6_9FIRM</name>
<protein>
    <submittedName>
        <fullName evidence="1">Uncharacterized protein</fullName>
    </submittedName>
</protein>
<sequence>MIFTDDDRKFIKDNFQNSDELLSETDVRKVLDAISNLIDEKGFELPDYYDYNNFGRKAQKVHDSIYENN</sequence>
<evidence type="ECO:0000313" key="2">
    <source>
        <dbReference type="Proteomes" id="UP000284902"/>
    </source>
</evidence>
<reference evidence="1 2" key="1">
    <citation type="submission" date="2018-08" db="EMBL/GenBank/DDBJ databases">
        <title>A genome reference for cultivated species of the human gut microbiota.</title>
        <authorList>
            <person name="Zou Y."/>
            <person name="Xue W."/>
            <person name="Luo G."/>
        </authorList>
    </citation>
    <scope>NUCLEOTIDE SEQUENCE [LARGE SCALE GENOMIC DNA]</scope>
    <source>
        <strain evidence="1 2">AM25-1LB</strain>
    </source>
</reference>
<proteinExistence type="predicted"/>
<gene>
    <name evidence="1" type="ORF">DW672_11890</name>
</gene>
<dbReference type="EMBL" id="QRHG01000041">
    <property type="protein sequence ID" value="RHF57536.1"/>
    <property type="molecule type" value="Genomic_DNA"/>
</dbReference>
<dbReference type="AlphaFoldDB" id="A0A414P1P6"/>